<dbReference type="InterPro" id="IPR029058">
    <property type="entry name" value="AB_hydrolase_fold"/>
</dbReference>
<protein>
    <submittedName>
        <fullName evidence="2">Alpha/beta fold hydrolase</fullName>
    </submittedName>
</protein>
<reference evidence="3" key="1">
    <citation type="journal article" date="2019" name="Int. J. Syst. Evol. Microbiol.">
        <title>The Global Catalogue of Microorganisms (GCM) 10K type strain sequencing project: providing services to taxonomists for standard genome sequencing and annotation.</title>
        <authorList>
            <consortium name="The Broad Institute Genomics Platform"/>
            <consortium name="The Broad Institute Genome Sequencing Center for Infectious Disease"/>
            <person name="Wu L."/>
            <person name="Ma J."/>
        </authorList>
    </citation>
    <scope>NUCLEOTIDE SEQUENCE [LARGE SCALE GENOMIC DNA]</scope>
    <source>
        <strain evidence="3">KCTC 42281</strain>
    </source>
</reference>
<gene>
    <name evidence="2" type="ORF">ACFOOL_02225</name>
</gene>
<evidence type="ECO:0000313" key="3">
    <source>
        <dbReference type="Proteomes" id="UP001595613"/>
    </source>
</evidence>
<dbReference type="Gene3D" id="3.40.50.1820">
    <property type="entry name" value="alpha/beta hydrolase"/>
    <property type="match status" value="2"/>
</dbReference>
<dbReference type="PANTHER" id="PTHR43798">
    <property type="entry name" value="MONOACYLGLYCEROL LIPASE"/>
    <property type="match status" value="1"/>
</dbReference>
<organism evidence="2 3">
    <name type="scientific">Devosia honganensis</name>
    <dbReference type="NCBI Taxonomy" id="1610527"/>
    <lineage>
        <taxon>Bacteria</taxon>
        <taxon>Pseudomonadati</taxon>
        <taxon>Pseudomonadota</taxon>
        <taxon>Alphaproteobacteria</taxon>
        <taxon>Hyphomicrobiales</taxon>
        <taxon>Devosiaceae</taxon>
        <taxon>Devosia</taxon>
    </lineage>
</organism>
<dbReference type="InterPro" id="IPR050266">
    <property type="entry name" value="AB_hydrolase_sf"/>
</dbReference>
<proteinExistence type="predicted"/>
<feature type="domain" description="AB hydrolase-1" evidence="1">
    <location>
        <begin position="26"/>
        <end position="123"/>
    </location>
</feature>
<accession>A0ABV7WWB2</accession>
<keyword evidence="3" id="KW-1185">Reference proteome</keyword>
<dbReference type="Proteomes" id="UP001595613">
    <property type="component" value="Unassembled WGS sequence"/>
</dbReference>
<evidence type="ECO:0000313" key="2">
    <source>
        <dbReference type="EMBL" id="MFC3703571.1"/>
    </source>
</evidence>
<sequence>MTAITRHFAYTRRGRRVHYRRAGSGPPLVLLHASPSSSRVQIPLIEAWAHRFTVIALDTPGFGLSEPLPEADVEIADLAEALAETLDALDLGRVLLYGRHTGGSIAVEFARRHPQRAAFVLTDGYTITPQLPSATYLEAYLPPIVPRWDGGHLLWLWHRYREQFVFWPWNNPAGERADTDLPALADLQRGVVEFLEAGSGYASVYAAALRYRWDEPLRHLTTPVCFGVRPGDSQFRKADYLRTAGIEVEVLPRAAKEAARHELAILEKHAAGLRSAPAAPSGPPGAMDYVDIGGSQILLRRNDGKSGLPLVMLPPLPGGSDQVVPLMHALESSRPIIALDPPGNGYSDDIAGAASVPAWADAISTALDRLGIDRAALYGCHGGAALAAELAQASPGRFASIVLDAPTTVPAPQRDALAARYCPQLTPRWDGSHLVSLWHFVRDQRLWWPWFSHDRAGIHPSRPDIDVESLHREASLLALNIESVAPSWESVLRYPLAERLRSLPQPLMIGADANDSFAPCLEVARACRPDAVQGAFGAGKHAAIRAFLRGL</sequence>
<feature type="domain" description="AB hydrolase-1" evidence="1">
    <location>
        <begin position="309"/>
        <end position="413"/>
    </location>
</feature>
<dbReference type="EMBL" id="JBHRYD010000001">
    <property type="protein sequence ID" value="MFC3703571.1"/>
    <property type="molecule type" value="Genomic_DNA"/>
</dbReference>
<evidence type="ECO:0000259" key="1">
    <source>
        <dbReference type="Pfam" id="PF00561"/>
    </source>
</evidence>
<dbReference type="Pfam" id="PF00561">
    <property type="entry name" value="Abhydrolase_1"/>
    <property type="match status" value="2"/>
</dbReference>
<dbReference type="GO" id="GO:0016787">
    <property type="term" value="F:hydrolase activity"/>
    <property type="evidence" value="ECO:0007669"/>
    <property type="project" value="UniProtKB-KW"/>
</dbReference>
<name>A0ABV7WWB2_9HYPH</name>
<comment type="caution">
    <text evidence="2">The sequence shown here is derived from an EMBL/GenBank/DDBJ whole genome shotgun (WGS) entry which is preliminary data.</text>
</comment>
<dbReference type="SUPFAM" id="SSF53474">
    <property type="entry name" value="alpha/beta-Hydrolases"/>
    <property type="match status" value="2"/>
</dbReference>
<dbReference type="RefSeq" id="WP_380094480.1">
    <property type="nucleotide sequence ID" value="NZ_JBHRYD010000001.1"/>
</dbReference>
<dbReference type="InterPro" id="IPR000073">
    <property type="entry name" value="AB_hydrolase_1"/>
</dbReference>
<keyword evidence="2" id="KW-0378">Hydrolase</keyword>
<dbReference type="PANTHER" id="PTHR43798:SF33">
    <property type="entry name" value="HYDROLASE, PUTATIVE (AFU_ORTHOLOGUE AFUA_2G14860)-RELATED"/>
    <property type="match status" value="1"/>
</dbReference>